<dbReference type="NCBIfam" id="TIGR01906">
    <property type="entry name" value="integ_TIGR01906"/>
    <property type="match status" value="1"/>
</dbReference>
<keyword evidence="3" id="KW-1185">Reference proteome</keyword>
<feature type="transmembrane region" description="Helical" evidence="1">
    <location>
        <begin position="12"/>
        <end position="38"/>
    </location>
</feature>
<keyword evidence="1" id="KW-0472">Membrane</keyword>
<keyword evidence="1" id="KW-0812">Transmembrane</keyword>
<proteinExistence type="predicted"/>
<dbReference type="Pfam" id="PF07314">
    <property type="entry name" value="Lit"/>
    <property type="match status" value="1"/>
</dbReference>
<dbReference type="EMBL" id="JBAWSV010000004">
    <property type="protein sequence ID" value="MEI4830497.1"/>
    <property type="molecule type" value="Genomic_DNA"/>
</dbReference>
<dbReference type="RefSeq" id="WP_336482813.1">
    <property type="nucleotide sequence ID" value="NZ_JBAWSV010000004.1"/>
</dbReference>
<feature type="transmembrane region" description="Helical" evidence="1">
    <location>
        <begin position="189"/>
        <end position="212"/>
    </location>
</feature>
<evidence type="ECO:0000313" key="2">
    <source>
        <dbReference type="EMBL" id="MEI4830497.1"/>
    </source>
</evidence>
<evidence type="ECO:0000313" key="3">
    <source>
        <dbReference type="Proteomes" id="UP001367922"/>
    </source>
</evidence>
<name>A0ABU8FX61_9BACI</name>
<keyword evidence="1" id="KW-1133">Transmembrane helix</keyword>
<dbReference type="InterPro" id="IPR010178">
    <property type="entry name" value="Lit"/>
</dbReference>
<reference evidence="2 3" key="1">
    <citation type="submission" date="2024-01" db="EMBL/GenBank/DDBJ databases">
        <title>Seven novel Bacillus-like species.</title>
        <authorList>
            <person name="Liu G."/>
        </authorList>
    </citation>
    <scope>NUCLEOTIDE SEQUENCE [LARGE SCALE GENOMIC DNA]</scope>
    <source>
        <strain evidence="2 3">FJAT-53711</strain>
    </source>
</reference>
<organism evidence="2 3">
    <name type="scientific">Bacillus yunxiaonensis</name>
    <dbReference type="NCBI Taxonomy" id="3127665"/>
    <lineage>
        <taxon>Bacteria</taxon>
        <taxon>Bacillati</taxon>
        <taxon>Bacillota</taxon>
        <taxon>Bacilli</taxon>
        <taxon>Bacillales</taxon>
        <taxon>Bacillaceae</taxon>
        <taxon>Bacillus</taxon>
    </lineage>
</organism>
<feature type="transmembrane region" description="Helical" evidence="1">
    <location>
        <begin position="132"/>
        <end position="153"/>
    </location>
</feature>
<gene>
    <name evidence="2" type="ORF">WAX78_13635</name>
</gene>
<feature type="transmembrane region" description="Helical" evidence="1">
    <location>
        <begin position="102"/>
        <end position="125"/>
    </location>
</feature>
<evidence type="ECO:0000256" key="1">
    <source>
        <dbReference type="SAM" id="Phobius"/>
    </source>
</evidence>
<comment type="caution">
    <text evidence="2">The sequence shown here is derived from an EMBL/GenBank/DDBJ whole genome shotgun (WGS) entry which is preliminary data.</text>
</comment>
<sequence>MNSHSIYSKIWNGVLLCLVPFCIAFCVFSIAVICVVYGKEIYYIEIDMLNIPQMANMTKEAIIQNYDALITYLSPFYDKPLHFPTLDMSESGRIHFVDVKNIIVFIQYAMYISIGISFIGGVYLLRKQKEKFLLYAAILTIVFPIALILPIAINFEKSFVFFHKLLFQNDYWLFDPDTDPIILMLPEQFFMHAACIILLLILFGSACCYFLYRFFMKKRGMHEVSRNASSEK</sequence>
<dbReference type="Proteomes" id="UP001367922">
    <property type="component" value="Unassembled WGS sequence"/>
</dbReference>
<protein>
    <submittedName>
        <fullName evidence="2">TIGR01906 family membrane protein</fullName>
    </submittedName>
</protein>
<accession>A0ABU8FX61</accession>